<reference evidence="1" key="1">
    <citation type="journal article" date="2020" name="New Phytol.">
        <title>Comparative genomics reveals dynamic genome evolution in host specialist ectomycorrhizal fungi.</title>
        <authorList>
            <person name="Lofgren L.A."/>
            <person name="Nguyen N.H."/>
            <person name="Vilgalys R."/>
            <person name="Ruytinx J."/>
            <person name="Liao H.L."/>
            <person name="Branco S."/>
            <person name="Kuo A."/>
            <person name="LaButti K."/>
            <person name="Lipzen A."/>
            <person name="Andreopoulos W."/>
            <person name="Pangilinan J."/>
            <person name="Riley R."/>
            <person name="Hundley H."/>
            <person name="Na H."/>
            <person name="Barry K."/>
            <person name="Grigoriev I.V."/>
            <person name="Stajich J.E."/>
            <person name="Kennedy P.G."/>
        </authorList>
    </citation>
    <scope>NUCLEOTIDE SEQUENCE</scope>
    <source>
        <strain evidence="1">DOB743</strain>
    </source>
</reference>
<accession>A0A9P7CWD7</accession>
<dbReference type="OrthoDB" id="3261690at2759"/>
<keyword evidence="2" id="KW-1185">Reference proteome</keyword>
<dbReference type="Proteomes" id="UP000714275">
    <property type="component" value="Unassembled WGS sequence"/>
</dbReference>
<feature type="non-terminal residue" evidence="1">
    <location>
        <position position="1"/>
    </location>
</feature>
<gene>
    <name evidence="1" type="ORF">EV702DRAFT_949170</name>
</gene>
<dbReference type="EMBL" id="JABBWD010000110">
    <property type="protein sequence ID" value="KAG1765274.1"/>
    <property type="molecule type" value="Genomic_DNA"/>
</dbReference>
<evidence type="ECO:0000313" key="2">
    <source>
        <dbReference type="Proteomes" id="UP000714275"/>
    </source>
</evidence>
<feature type="non-terminal residue" evidence="1">
    <location>
        <position position="169"/>
    </location>
</feature>
<name>A0A9P7CWD7_9AGAM</name>
<protein>
    <submittedName>
        <fullName evidence="1">Uncharacterized protein</fullName>
    </submittedName>
</protein>
<comment type="caution">
    <text evidence="1">The sequence shown here is derived from an EMBL/GenBank/DDBJ whole genome shotgun (WGS) entry which is preliminary data.</text>
</comment>
<sequence length="169" mass="19168">SINQKVAKIYEQFCFDVIEKAPNRKSKQAGSYLSIPLHRRIDLARPELLMTPALPFQQAQYYRCSTEQWENHFNRIFPMPSSPEAAQNAAGQNFPNCTYYKRYMALAGTLQAPSLKKIRGALKVEFDKLAWVPYTCADRMWGTSAKHTKGWTVLPGDAKGGPMIAINPR</sequence>
<evidence type="ECO:0000313" key="1">
    <source>
        <dbReference type="EMBL" id="KAG1765274.1"/>
    </source>
</evidence>
<proteinExistence type="predicted"/>
<organism evidence="1 2">
    <name type="scientific">Suillus placidus</name>
    <dbReference type="NCBI Taxonomy" id="48579"/>
    <lineage>
        <taxon>Eukaryota</taxon>
        <taxon>Fungi</taxon>
        <taxon>Dikarya</taxon>
        <taxon>Basidiomycota</taxon>
        <taxon>Agaricomycotina</taxon>
        <taxon>Agaricomycetes</taxon>
        <taxon>Agaricomycetidae</taxon>
        <taxon>Boletales</taxon>
        <taxon>Suillineae</taxon>
        <taxon>Suillaceae</taxon>
        <taxon>Suillus</taxon>
    </lineage>
</organism>
<dbReference type="AlphaFoldDB" id="A0A9P7CWD7"/>